<dbReference type="SUPFAM" id="SSF53335">
    <property type="entry name" value="S-adenosyl-L-methionine-dependent methyltransferases"/>
    <property type="match status" value="1"/>
</dbReference>
<name>A0ABU8XYQ3_9PROT</name>
<gene>
    <name evidence="4" type="ORF">U1T56_20450</name>
</gene>
<evidence type="ECO:0000256" key="3">
    <source>
        <dbReference type="SAM" id="MobiDB-lite"/>
    </source>
</evidence>
<reference evidence="4 5" key="1">
    <citation type="submission" date="2024-01" db="EMBL/GenBank/DDBJ databases">
        <title>Multi-omics insights into the function and evolution of sodium benzoate biodegradation pathways in Benzoatithermus flavus gen. nov., sp. nov. from hot spring.</title>
        <authorList>
            <person name="Hu C.-J."/>
            <person name="Li W.-J."/>
        </authorList>
    </citation>
    <scope>NUCLEOTIDE SEQUENCE [LARGE SCALE GENOMIC DNA]</scope>
    <source>
        <strain evidence="4 5">SYSU G07066</strain>
    </source>
</reference>
<dbReference type="GO" id="GO:0032259">
    <property type="term" value="P:methylation"/>
    <property type="evidence" value="ECO:0007669"/>
    <property type="project" value="UniProtKB-KW"/>
</dbReference>
<dbReference type="RefSeq" id="WP_418161380.1">
    <property type="nucleotide sequence ID" value="NZ_JBBLZC010000029.1"/>
</dbReference>
<dbReference type="Proteomes" id="UP001375743">
    <property type="component" value="Unassembled WGS sequence"/>
</dbReference>
<sequence>MTDRMRIFDRNLVRQRRARFARDFGEAGFLVAEVAGRLIDRLEDIRRSFPRVLVLGGQQGVLERALAGRFGIELLVTSDTVPGMLESGNGLAVVADEEALPFGPDRFDAVLSVMLLHWVNDLPGVLVQLRTCLKPDGLLLLALPGGETLFELRQCLLQAELEMEDGASPRVSPMTDVRDAGGLLQRAGLALPVVDVDRITITYADPLRLMRELSRMGEGNALLQRRPGPLRRATLARACQLYVEQFGDADGRVPATLDILFLTAWKPHPSQPKPKPRGSATVSLIDALKAPPANDGSGG</sequence>
<organism evidence="4 5">
    <name type="scientific">Benzoatithermus flavus</name>
    <dbReference type="NCBI Taxonomy" id="3108223"/>
    <lineage>
        <taxon>Bacteria</taxon>
        <taxon>Pseudomonadati</taxon>
        <taxon>Pseudomonadota</taxon>
        <taxon>Alphaproteobacteria</taxon>
        <taxon>Geminicoccales</taxon>
        <taxon>Geminicoccaceae</taxon>
        <taxon>Benzoatithermus</taxon>
    </lineage>
</organism>
<dbReference type="EMBL" id="JBBLZC010000029">
    <property type="protein sequence ID" value="MEK0085530.1"/>
    <property type="molecule type" value="Genomic_DNA"/>
</dbReference>
<dbReference type="PANTHER" id="PTHR13090">
    <property type="entry name" value="ARGININE-HYDROXYLASE NDUFAF5, MITOCHONDRIAL"/>
    <property type="match status" value="1"/>
</dbReference>
<dbReference type="Gene3D" id="3.40.50.150">
    <property type="entry name" value="Vaccinia Virus protein VP39"/>
    <property type="match status" value="1"/>
</dbReference>
<proteinExistence type="predicted"/>
<dbReference type="InterPro" id="IPR050602">
    <property type="entry name" value="Malonyl-ACP_OMT"/>
</dbReference>
<protein>
    <submittedName>
        <fullName evidence="4">Methyltransferase domain-containing protein</fullName>
    </submittedName>
</protein>
<evidence type="ECO:0000256" key="1">
    <source>
        <dbReference type="ARBA" id="ARBA00022603"/>
    </source>
</evidence>
<dbReference type="Pfam" id="PF13489">
    <property type="entry name" value="Methyltransf_23"/>
    <property type="match status" value="1"/>
</dbReference>
<keyword evidence="1 4" id="KW-0489">Methyltransferase</keyword>
<evidence type="ECO:0000313" key="5">
    <source>
        <dbReference type="Proteomes" id="UP001375743"/>
    </source>
</evidence>
<evidence type="ECO:0000313" key="4">
    <source>
        <dbReference type="EMBL" id="MEK0085530.1"/>
    </source>
</evidence>
<feature type="region of interest" description="Disordered" evidence="3">
    <location>
        <begin position="267"/>
        <end position="299"/>
    </location>
</feature>
<dbReference type="PANTHER" id="PTHR13090:SF1">
    <property type="entry name" value="ARGININE-HYDROXYLASE NDUFAF5, MITOCHONDRIAL"/>
    <property type="match status" value="1"/>
</dbReference>
<accession>A0ABU8XYQ3</accession>
<keyword evidence="5" id="KW-1185">Reference proteome</keyword>
<dbReference type="InterPro" id="IPR029063">
    <property type="entry name" value="SAM-dependent_MTases_sf"/>
</dbReference>
<comment type="caution">
    <text evidence="4">The sequence shown here is derived from an EMBL/GenBank/DDBJ whole genome shotgun (WGS) entry which is preliminary data.</text>
</comment>
<dbReference type="GO" id="GO:0008168">
    <property type="term" value="F:methyltransferase activity"/>
    <property type="evidence" value="ECO:0007669"/>
    <property type="project" value="UniProtKB-KW"/>
</dbReference>
<keyword evidence="2" id="KW-0808">Transferase</keyword>
<evidence type="ECO:0000256" key="2">
    <source>
        <dbReference type="ARBA" id="ARBA00022679"/>
    </source>
</evidence>